<reference evidence="2 3" key="1">
    <citation type="submission" date="2014-04" db="EMBL/GenBank/DDBJ databases">
        <authorList>
            <consortium name="DOE Joint Genome Institute"/>
            <person name="Kuo A."/>
            <person name="Kohler A."/>
            <person name="Costa M.D."/>
            <person name="Nagy L.G."/>
            <person name="Floudas D."/>
            <person name="Copeland A."/>
            <person name="Barry K.W."/>
            <person name="Cichocki N."/>
            <person name="Veneault-Fourrey C."/>
            <person name="LaButti K."/>
            <person name="Lindquist E.A."/>
            <person name="Lipzen A."/>
            <person name="Lundell T."/>
            <person name="Morin E."/>
            <person name="Murat C."/>
            <person name="Sun H."/>
            <person name="Tunlid A."/>
            <person name="Henrissat B."/>
            <person name="Grigoriev I.V."/>
            <person name="Hibbett D.S."/>
            <person name="Martin F."/>
            <person name="Nordberg H.P."/>
            <person name="Cantor M.N."/>
            <person name="Hua S.X."/>
        </authorList>
    </citation>
    <scope>NUCLEOTIDE SEQUENCE [LARGE SCALE GENOMIC DNA]</scope>
    <source>
        <strain evidence="2 3">441</strain>
    </source>
</reference>
<protein>
    <submittedName>
        <fullName evidence="2">Uncharacterized protein</fullName>
    </submittedName>
</protein>
<evidence type="ECO:0000313" key="3">
    <source>
        <dbReference type="Proteomes" id="UP000054018"/>
    </source>
</evidence>
<evidence type="ECO:0000313" key="2">
    <source>
        <dbReference type="EMBL" id="KIK22591.1"/>
    </source>
</evidence>
<proteinExistence type="predicted"/>
<organism evidence="2 3">
    <name type="scientific">Pisolithus microcarpus 441</name>
    <dbReference type="NCBI Taxonomy" id="765257"/>
    <lineage>
        <taxon>Eukaryota</taxon>
        <taxon>Fungi</taxon>
        <taxon>Dikarya</taxon>
        <taxon>Basidiomycota</taxon>
        <taxon>Agaricomycotina</taxon>
        <taxon>Agaricomycetes</taxon>
        <taxon>Agaricomycetidae</taxon>
        <taxon>Boletales</taxon>
        <taxon>Sclerodermatineae</taxon>
        <taxon>Pisolithaceae</taxon>
        <taxon>Pisolithus</taxon>
    </lineage>
</organism>
<feature type="region of interest" description="Disordered" evidence="1">
    <location>
        <begin position="34"/>
        <end position="53"/>
    </location>
</feature>
<reference evidence="3" key="2">
    <citation type="submission" date="2015-01" db="EMBL/GenBank/DDBJ databases">
        <title>Evolutionary Origins and Diversification of the Mycorrhizal Mutualists.</title>
        <authorList>
            <consortium name="DOE Joint Genome Institute"/>
            <consortium name="Mycorrhizal Genomics Consortium"/>
            <person name="Kohler A."/>
            <person name="Kuo A."/>
            <person name="Nagy L.G."/>
            <person name="Floudas D."/>
            <person name="Copeland A."/>
            <person name="Barry K.W."/>
            <person name="Cichocki N."/>
            <person name="Veneault-Fourrey C."/>
            <person name="LaButti K."/>
            <person name="Lindquist E.A."/>
            <person name="Lipzen A."/>
            <person name="Lundell T."/>
            <person name="Morin E."/>
            <person name="Murat C."/>
            <person name="Riley R."/>
            <person name="Ohm R."/>
            <person name="Sun H."/>
            <person name="Tunlid A."/>
            <person name="Henrissat B."/>
            <person name="Grigoriev I.V."/>
            <person name="Hibbett D.S."/>
            <person name="Martin F."/>
        </authorList>
    </citation>
    <scope>NUCLEOTIDE SEQUENCE [LARGE SCALE GENOMIC DNA]</scope>
    <source>
        <strain evidence="3">441</strain>
    </source>
</reference>
<keyword evidence="3" id="KW-1185">Reference proteome</keyword>
<dbReference type="AlphaFoldDB" id="A0A0C9Z0M1"/>
<accession>A0A0C9Z0M1</accession>
<dbReference type="EMBL" id="KN833738">
    <property type="protein sequence ID" value="KIK22591.1"/>
    <property type="molecule type" value="Genomic_DNA"/>
</dbReference>
<dbReference type="HOGENOM" id="CLU_2574788_0_0_1"/>
<feature type="compositionally biased region" description="Polar residues" evidence="1">
    <location>
        <begin position="41"/>
        <end position="53"/>
    </location>
</feature>
<dbReference type="Proteomes" id="UP000054018">
    <property type="component" value="Unassembled WGS sequence"/>
</dbReference>
<evidence type="ECO:0000256" key="1">
    <source>
        <dbReference type="SAM" id="MobiDB-lite"/>
    </source>
</evidence>
<gene>
    <name evidence="2" type="ORF">PISMIDRAFT_680210</name>
</gene>
<name>A0A0C9Z0M1_9AGAM</name>
<sequence>MRRRQALPILCQHSPLVLTQPNRNPTHKWISLFHSPRGPTARSSTQRITSLHGTRTKRVSVNVRVPTRWETWCNQFASVDT</sequence>